<dbReference type="SUPFAM" id="SSF56796">
    <property type="entry name" value="Dehydroquinate synthase-like"/>
    <property type="match status" value="1"/>
</dbReference>
<dbReference type="Pfam" id="PF25137">
    <property type="entry name" value="ADH_Fe_C"/>
    <property type="match status" value="1"/>
</dbReference>
<feature type="domain" description="Fe-containing alcohol dehydrogenase-like C-terminal" evidence="1">
    <location>
        <begin position="5"/>
        <end position="70"/>
    </location>
</feature>
<comment type="caution">
    <text evidence="2">The sequence shown here is derived from an EMBL/GenBank/DDBJ whole genome shotgun (WGS) entry which is preliminary data.</text>
</comment>
<organism evidence="2 3">
    <name type="scientific">Aquibium pacificus</name>
    <dbReference type="NCBI Taxonomy" id="3153579"/>
    <lineage>
        <taxon>Bacteria</taxon>
        <taxon>Pseudomonadati</taxon>
        <taxon>Pseudomonadota</taxon>
        <taxon>Alphaproteobacteria</taxon>
        <taxon>Hyphomicrobiales</taxon>
        <taxon>Phyllobacteriaceae</taxon>
        <taxon>Aquibium</taxon>
    </lineage>
</organism>
<dbReference type="InterPro" id="IPR056798">
    <property type="entry name" value="ADH_Fe_C"/>
</dbReference>
<evidence type="ECO:0000259" key="1">
    <source>
        <dbReference type="Pfam" id="PF25137"/>
    </source>
</evidence>
<dbReference type="EMBL" id="JBDPGJ010000006">
    <property type="protein sequence ID" value="MEX0408634.1"/>
    <property type="molecule type" value="Genomic_DNA"/>
</dbReference>
<dbReference type="RefSeq" id="WP_367956510.1">
    <property type="nucleotide sequence ID" value="NZ_JBDPGJ010000006.1"/>
</dbReference>
<keyword evidence="2" id="KW-0560">Oxidoreductase</keyword>
<reference evidence="2 3" key="1">
    <citation type="submission" date="2024-05" db="EMBL/GenBank/DDBJ databases">
        <authorList>
            <person name="Jiang F."/>
        </authorList>
    </citation>
    <scope>NUCLEOTIDE SEQUENCE [LARGE SCALE GENOMIC DNA]</scope>
    <source>
        <strain evidence="2 3">LZ166</strain>
    </source>
</reference>
<protein>
    <submittedName>
        <fullName evidence="2">Iron-containing alcohol dehydrogenase</fullName>
        <ecNumber evidence="2">1.1.1.1</ecNumber>
    </submittedName>
</protein>
<accession>A0ABV3SPJ9</accession>
<keyword evidence="3" id="KW-1185">Reference proteome</keyword>
<evidence type="ECO:0000313" key="2">
    <source>
        <dbReference type="EMBL" id="MEX0408634.1"/>
    </source>
</evidence>
<evidence type="ECO:0000313" key="3">
    <source>
        <dbReference type="Proteomes" id="UP001556692"/>
    </source>
</evidence>
<name>A0ABV3SPJ9_9HYPH</name>
<gene>
    <name evidence="2" type="ORF">ABGN05_23555</name>
</gene>
<sequence>MNIAKAAASIDAVKALQVELGVPTRLREVGLSKELFPAIARHVMGDRSLYFNPSRTDTVEPVLAILEEAW</sequence>
<dbReference type="EC" id="1.1.1.1" evidence="2"/>
<dbReference type="GO" id="GO:0004022">
    <property type="term" value="F:alcohol dehydrogenase (NAD+) activity"/>
    <property type="evidence" value="ECO:0007669"/>
    <property type="project" value="UniProtKB-EC"/>
</dbReference>
<proteinExistence type="predicted"/>
<dbReference type="Gene3D" id="1.20.1090.10">
    <property type="entry name" value="Dehydroquinate synthase-like - alpha domain"/>
    <property type="match status" value="1"/>
</dbReference>
<dbReference type="Proteomes" id="UP001556692">
    <property type="component" value="Unassembled WGS sequence"/>
</dbReference>